<organism evidence="1 2">
    <name type="scientific">Hirsutella minnesotensis 3608</name>
    <dbReference type="NCBI Taxonomy" id="1043627"/>
    <lineage>
        <taxon>Eukaryota</taxon>
        <taxon>Fungi</taxon>
        <taxon>Dikarya</taxon>
        <taxon>Ascomycota</taxon>
        <taxon>Pezizomycotina</taxon>
        <taxon>Sordariomycetes</taxon>
        <taxon>Hypocreomycetidae</taxon>
        <taxon>Hypocreales</taxon>
        <taxon>Ophiocordycipitaceae</taxon>
        <taxon>Hirsutella</taxon>
    </lineage>
</organism>
<evidence type="ECO:0000313" key="2">
    <source>
        <dbReference type="Proteomes" id="UP000054481"/>
    </source>
</evidence>
<dbReference type="EMBL" id="KQ030654">
    <property type="protein sequence ID" value="KJZ70042.1"/>
    <property type="molecule type" value="Genomic_DNA"/>
</dbReference>
<evidence type="ECO:0000313" key="1">
    <source>
        <dbReference type="EMBL" id="KJZ70042.1"/>
    </source>
</evidence>
<dbReference type="OrthoDB" id="5166611at2759"/>
<reference evidence="1 2" key="1">
    <citation type="journal article" date="2014" name="Genome Biol. Evol.">
        <title>Comparative genomics and transcriptomics analyses reveal divergent lifestyle features of nematode endoparasitic fungus Hirsutella minnesotensis.</title>
        <authorList>
            <person name="Lai Y."/>
            <person name="Liu K."/>
            <person name="Zhang X."/>
            <person name="Zhang X."/>
            <person name="Li K."/>
            <person name="Wang N."/>
            <person name="Shu C."/>
            <person name="Wu Y."/>
            <person name="Wang C."/>
            <person name="Bushley K.E."/>
            <person name="Xiang M."/>
            <person name="Liu X."/>
        </authorList>
    </citation>
    <scope>NUCLEOTIDE SEQUENCE [LARGE SCALE GENOMIC DNA]</scope>
    <source>
        <strain evidence="1 2">3608</strain>
    </source>
</reference>
<protein>
    <submittedName>
        <fullName evidence="1">Uncharacterized protein</fullName>
    </submittedName>
</protein>
<dbReference type="Proteomes" id="UP000054481">
    <property type="component" value="Unassembled WGS sequence"/>
</dbReference>
<accession>A0A0F7ZX37</accession>
<proteinExistence type="predicted"/>
<sequence>MAAHAQSNVFWISYEPAEHERFADVIDLLDKVVPGKPGLWAGEVLRNGRRAVDAILCLATRLRVSHVCGQTKWKRKGAKGRVGDAKWPAAREPACSFLTKWADAMSRQCRSERTGSRDQVFHVLDRYHEKERHRMKALRVSRKKRSEEERRLEKRVEDLPPPVSAGLVGTPQDEVSGLFCIPHDFTDVDFGLLAEGPCSSASVPSLSVGLALADSGMAPCDDFPWNLDLSGDWSKDMDFNMGVDFDADLDWNTVMPVYECDV</sequence>
<dbReference type="AlphaFoldDB" id="A0A0F7ZX37"/>
<keyword evidence="2" id="KW-1185">Reference proteome</keyword>
<dbReference type="CDD" id="cd14686">
    <property type="entry name" value="bZIP"/>
    <property type="match status" value="1"/>
</dbReference>
<name>A0A0F7ZX37_9HYPO</name>
<gene>
    <name evidence="1" type="ORF">HIM_10570</name>
</gene>